<reference evidence="13" key="1">
    <citation type="submission" date="2018-03" db="EMBL/GenBank/DDBJ databases">
        <authorList>
            <person name="Nunes O.C."/>
            <person name="Lopes A.R."/>
            <person name="Froufe H."/>
            <person name="Munoz-Merida A."/>
            <person name="Barroso C."/>
            <person name="Egas C."/>
        </authorList>
    </citation>
    <scope>NUCLEOTIDE SEQUENCE</scope>
    <source>
        <strain evidence="13">ON4</strain>
    </source>
</reference>
<dbReference type="EMBL" id="PXVD01000037">
    <property type="protein sequence ID" value="MDJ1372669.1"/>
    <property type="molecule type" value="Genomic_DNA"/>
</dbReference>
<evidence type="ECO:0000256" key="6">
    <source>
        <dbReference type="ARBA" id="ARBA00022777"/>
    </source>
</evidence>
<feature type="domain" description="Histidine kinase/HSP90-like ATPase" evidence="10">
    <location>
        <begin position="286"/>
        <end position="378"/>
    </location>
</feature>
<dbReference type="CDD" id="cd16917">
    <property type="entry name" value="HATPase_UhpB-NarQ-NarX-like"/>
    <property type="match status" value="1"/>
</dbReference>
<keyword evidence="9" id="KW-0472">Membrane</keyword>
<accession>A0ABT7CBU9</accession>
<dbReference type="Gene3D" id="1.20.5.1930">
    <property type="match status" value="1"/>
</dbReference>
<dbReference type="InterPro" id="IPR011712">
    <property type="entry name" value="Sig_transdc_His_kin_sub3_dim/P"/>
</dbReference>
<dbReference type="InterPro" id="IPR050482">
    <property type="entry name" value="Sensor_HK_TwoCompSys"/>
</dbReference>
<dbReference type="InterPro" id="IPR036890">
    <property type="entry name" value="HATPase_C_sf"/>
</dbReference>
<evidence type="ECO:0000259" key="10">
    <source>
        <dbReference type="Pfam" id="PF02518"/>
    </source>
</evidence>
<evidence type="ECO:0000313" key="14">
    <source>
        <dbReference type="Proteomes" id="UP001170379"/>
    </source>
</evidence>
<evidence type="ECO:0000259" key="12">
    <source>
        <dbReference type="Pfam" id="PF23539"/>
    </source>
</evidence>
<evidence type="ECO:0000256" key="3">
    <source>
        <dbReference type="ARBA" id="ARBA00022553"/>
    </source>
</evidence>
<feature type="transmembrane region" description="Helical" evidence="9">
    <location>
        <begin position="55"/>
        <end position="85"/>
    </location>
</feature>
<evidence type="ECO:0000256" key="4">
    <source>
        <dbReference type="ARBA" id="ARBA00022679"/>
    </source>
</evidence>
<dbReference type="Gene3D" id="3.30.565.10">
    <property type="entry name" value="Histidine kinase-like ATPase, C-terminal domain"/>
    <property type="match status" value="1"/>
</dbReference>
<dbReference type="EC" id="2.7.13.3" evidence="2"/>
<dbReference type="Pfam" id="PF23539">
    <property type="entry name" value="DUF7134"/>
    <property type="match status" value="1"/>
</dbReference>
<dbReference type="Proteomes" id="UP001170379">
    <property type="component" value="Unassembled WGS sequence"/>
</dbReference>
<keyword evidence="6 13" id="KW-0418">Kinase</keyword>
<evidence type="ECO:0000256" key="1">
    <source>
        <dbReference type="ARBA" id="ARBA00000085"/>
    </source>
</evidence>
<keyword evidence="9" id="KW-1133">Transmembrane helix</keyword>
<dbReference type="InterPro" id="IPR003594">
    <property type="entry name" value="HATPase_dom"/>
</dbReference>
<dbReference type="PANTHER" id="PTHR24421">
    <property type="entry name" value="NITRATE/NITRITE SENSOR PROTEIN NARX-RELATED"/>
    <property type="match status" value="1"/>
</dbReference>
<feature type="transmembrane region" description="Helical" evidence="9">
    <location>
        <begin position="97"/>
        <end position="114"/>
    </location>
</feature>
<keyword evidence="3" id="KW-0597">Phosphoprotein</keyword>
<comment type="caution">
    <text evidence="13">The sequence shown here is derived from an EMBL/GenBank/DDBJ whole genome shotgun (WGS) entry which is preliminary data.</text>
</comment>
<name>A0ABT7CBU9_9MICO</name>
<evidence type="ECO:0000256" key="5">
    <source>
        <dbReference type="ARBA" id="ARBA00022741"/>
    </source>
</evidence>
<evidence type="ECO:0000256" key="8">
    <source>
        <dbReference type="ARBA" id="ARBA00023012"/>
    </source>
</evidence>
<keyword evidence="7" id="KW-0067">ATP-binding</keyword>
<evidence type="ECO:0000256" key="7">
    <source>
        <dbReference type="ARBA" id="ARBA00022840"/>
    </source>
</evidence>
<organism evidence="13 14">
    <name type="scientific">Gulosibacter molinativorax</name>
    <dbReference type="NCBI Taxonomy" id="256821"/>
    <lineage>
        <taxon>Bacteria</taxon>
        <taxon>Bacillati</taxon>
        <taxon>Actinomycetota</taxon>
        <taxon>Actinomycetes</taxon>
        <taxon>Micrococcales</taxon>
        <taxon>Microbacteriaceae</taxon>
        <taxon>Gulosibacter</taxon>
    </lineage>
</organism>
<evidence type="ECO:0000256" key="9">
    <source>
        <dbReference type="SAM" id="Phobius"/>
    </source>
</evidence>
<reference evidence="13" key="2">
    <citation type="journal article" date="2022" name="Sci. Rep.">
        <title>In silico prediction of the enzymes involved in the degradation of the herbicide molinate by Gulosibacter molinativorax ON4T.</title>
        <authorList>
            <person name="Lopes A.R."/>
            <person name="Bunin E."/>
            <person name="Viana A.T."/>
            <person name="Froufe H."/>
            <person name="Munoz-Merida A."/>
            <person name="Pinho D."/>
            <person name="Figueiredo J."/>
            <person name="Barroso C."/>
            <person name="Vaz-Moreira I."/>
            <person name="Bellanger X."/>
            <person name="Egas C."/>
            <person name="Nunes O.C."/>
        </authorList>
    </citation>
    <scope>NUCLEOTIDE SEQUENCE</scope>
    <source>
        <strain evidence="13">ON4</strain>
    </source>
</reference>
<comment type="catalytic activity">
    <reaction evidence="1">
        <text>ATP + protein L-histidine = ADP + protein N-phospho-L-histidine.</text>
        <dbReference type="EC" id="2.7.13.3"/>
    </reaction>
</comment>
<keyword evidence="8" id="KW-0902">Two-component regulatory system</keyword>
<dbReference type="PANTHER" id="PTHR24421:SF10">
    <property type="entry name" value="NITRATE_NITRITE SENSOR PROTEIN NARQ"/>
    <property type="match status" value="1"/>
</dbReference>
<feature type="domain" description="Signal transduction histidine kinase subgroup 3 dimerisation and phosphoacceptor" evidence="11">
    <location>
        <begin position="173"/>
        <end position="239"/>
    </location>
</feature>
<evidence type="ECO:0000259" key="11">
    <source>
        <dbReference type="Pfam" id="PF07730"/>
    </source>
</evidence>
<dbReference type="SUPFAM" id="SSF55874">
    <property type="entry name" value="ATPase domain of HSP90 chaperone/DNA topoisomerase II/histidine kinase"/>
    <property type="match status" value="1"/>
</dbReference>
<gene>
    <name evidence="13" type="ORF">C7K25_15120</name>
</gene>
<feature type="domain" description="DUF7134" evidence="12">
    <location>
        <begin position="4"/>
        <end position="144"/>
    </location>
</feature>
<sequence>MPRWLPDALVTLLILGTPFVQAPVQEFTPANPAGWVLSLIPAAILPFRRKWPHTILVVLLAIFGAAAATGTLSPGAGVAVAVAMYHVASRTSRRRGFIIVAMVAPVIVLLGLLATKGSVFDPRVLQFGFIVAFGAAAGDGSRSRREYIAAIVERAQRAEETRDAEAKRRVSEERLRIARDLHDAVAHQIAVINLNAGVASSAIDTRPEKAKHALATIRTAGRAVLGEIGDLLSMLRSADEPPAIAPQASLDRLDDLVTQFRAVRMETTVHVDGDLARAGDATSRVAYRVIQESLTNAHKHGTEHRAHVLVEVGVDVLTVVVTNPVAPDGVEQKDPECAVNGSGFGLAGLRERVASVRGSIEAGPDAEGWKVTARLPVTKDTTV</sequence>
<keyword evidence="9" id="KW-0812">Transmembrane</keyword>
<evidence type="ECO:0000256" key="2">
    <source>
        <dbReference type="ARBA" id="ARBA00012438"/>
    </source>
</evidence>
<evidence type="ECO:0000313" key="13">
    <source>
        <dbReference type="EMBL" id="MDJ1372669.1"/>
    </source>
</evidence>
<keyword evidence="5" id="KW-0547">Nucleotide-binding</keyword>
<keyword evidence="4" id="KW-0808">Transferase</keyword>
<dbReference type="Pfam" id="PF02518">
    <property type="entry name" value="HATPase_c"/>
    <property type="match status" value="1"/>
</dbReference>
<proteinExistence type="predicted"/>
<protein>
    <recommendedName>
        <fullName evidence="2">histidine kinase</fullName>
        <ecNumber evidence="2">2.7.13.3</ecNumber>
    </recommendedName>
</protein>
<dbReference type="InterPro" id="IPR055558">
    <property type="entry name" value="DUF7134"/>
</dbReference>
<keyword evidence="14" id="KW-1185">Reference proteome</keyword>
<dbReference type="Pfam" id="PF07730">
    <property type="entry name" value="HisKA_3"/>
    <property type="match status" value="1"/>
</dbReference>
<dbReference type="GO" id="GO:0016301">
    <property type="term" value="F:kinase activity"/>
    <property type="evidence" value="ECO:0007669"/>
    <property type="project" value="UniProtKB-KW"/>
</dbReference>